<dbReference type="OrthoDB" id="2519291at2759"/>
<dbReference type="Gene3D" id="3.30.70.100">
    <property type="match status" value="1"/>
</dbReference>
<reference evidence="3 4" key="1">
    <citation type="submission" date="2015-07" db="EMBL/GenBank/DDBJ databases">
        <title>Emmonsia species relationships and genome sequence.</title>
        <authorList>
            <person name="Cuomo C.A."/>
            <person name="Schwartz I.S."/>
            <person name="Kenyon C."/>
            <person name="de Hoog G.S."/>
            <person name="Govender N.P."/>
            <person name="Botha A."/>
            <person name="Moreno L."/>
            <person name="de Vries M."/>
            <person name="Munoz J.F."/>
            <person name="Stielow J.B."/>
        </authorList>
    </citation>
    <scope>NUCLEOTIDE SEQUENCE [LARGE SCALE GENOMIC DNA]</scope>
    <source>
        <strain evidence="3 4">CBS 136260</strain>
    </source>
</reference>
<dbReference type="STRING" id="1658172.A0A1B7NKS1"/>
<comment type="caution">
    <text evidence="3">The sequence shown here is derived from an EMBL/GenBank/DDBJ whole genome shotgun (WGS) entry which is preliminary data.</text>
</comment>
<proteinExistence type="inferred from homology"/>
<accession>A0A1B7NKS1</accession>
<dbReference type="NCBIfam" id="TIGR02118">
    <property type="entry name" value="EthD family reductase"/>
    <property type="match status" value="1"/>
</dbReference>
<dbReference type="InterPro" id="IPR009799">
    <property type="entry name" value="EthD_dom"/>
</dbReference>
<evidence type="ECO:0000313" key="3">
    <source>
        <dbReference type="EMBL" id="OAX77413.1"/>
    </source>
</evidence>
<dbReference type="Proteomes" id="UP000091918">
    <property type="component" value="Unassembled WGS sequence"/>
</dbReference>
<feature type="domain" description="EthD" evidence="2">
    <location>
        <begin position="16"/>
        <end position="112"/>
    </location>
</feature>
<dbReference type="InterPro" id="IPR011008">
    <property type="entry name" value="Dimeric_a/b-barrel"/>
</dbReference>
<dbReference type="Pfam" id="PF07110">
    <property type="entry name" value="EthD"/>
    <property type="match status" value="1"/>
</dbReference>
<dbReference type="EMBL" id="LGUA01002579">
    <property type="protein sequence ID" value="OAX77413.1"/>
    <property type="molecule type" value="Genomic_DNA"/>
</dbReference>
<dbReference type="AlphaFoldDB" id="A0A1B7NKS1"/>
<evidence type="ECO:0000313" key="4">
    <source>
        <dbReference type="Proteomes" id="UP000091918"/>
    </source>
</evidence>
<keyword evidence="4" id="KW-1185">Reference proteome</keyword>
<gene>
    <name evidence="3" type="ORF">ACJ72_08290</name>
</gene>
<comment type="similarity">
    <text evidence="1">Belongs to the tpcK family.</text>
</comment>
<organism evidence="3 4">
    <name type="scientific">Emergomyces africanus</name>
    <dbReference type="NCBI Taxonomy" id="1955775"/>
    <lineage>
        <taxon>Eukaryota</taxon>
        <taxon>Fungi</taxon>
        <taxon>Dikarya</taxon>
        <taxon>Ascomycota</taxon>
        <taxon>Pezizomycotina</taxon>
        <taxon>Eurotiomycetes</taxon>
        <taxon>Eurotiomycetidae</taxon>
        <taxon>Onygenales</taxon>
        <taxon>Ajellomycetaceae</taxon>
        <taxon>Emergomyces</taxon>
    </lineage>
</organism>
<dbReference type="GO" id="GO:0016491">
    <property type="term" value="F:oxidoreductase activity"/>
    <property type="evidence" value="ECO:0007669"/>
    <property type="project" value="InterPro"/>
</dbReference>
<evidence type="ECO:0000259" key="2">
    <source>
        <dbReference type="Pfam" id="PF07110"/>
    </source>
</evidence>
<sequence>MSPADTFTAIIFVTRKPGISPAEFQDHWDNKHVPLLQRLTGPRFPLSHTRHYLKRDATPPAYAITALVGNSTDFTYDGFAVITFDSEAAFQEFLPIMYHPEVIEDEKKFVDLTQSKAVALSNIQTTVSERIL</sequence>
<name>A0A1B7NKS1_9EURO</name>
<protein>
    <recommendedName>
        <fullName evidence="2">EthD domain-containing protein</fullName>
    </recommendedName>
</protein>
<evidence type="ECO:0000256" key="1">
    <source>
        <dbReference type="ARBA" id="ARBA00005986"/>
    </source>
</evidence>
<dbReference type="SUPFAM" id="SSF54909">
    <property type="entry name" value="Dimeric alpha+beta barrel"/>
    <property type="match status" value="1"/>
</dbReference>